<evidence type="ECO:0000256" key="5">
    <source>
        <dbReference type="SAM" id="SignalP"/>
    </source>
</evidence>
<gene>
    <name evidence="7" type="ORF">HNR72_000763</name>
</gene>
<evidence type="ECO:0000256" key="4">
    <source>
        <dbReference type="RuleBase" id="RU361187"/>
    </source>
</evidence>
<dbReference type="RefSeq" id="WP_184843703.1">
    <property type="nucleotide sequence ID" value="NZ_BAABFE010000004.1"/>
</dbReference>
<evidence type="ECO:0000313" key="8">
    <source>
        <dbReference type="Proteomes" id="UP000579531"/>
    </source>
</evidence>
<dbReference type="PROSITE" id="PS50231">
    <property type="entry name" value="RICIN_B_LECTIN"/>
    <property type="match status" value="1"/>
</dbReference>
<dbReference type="InterPro" id="IPR000772">
    <property type="entry name" value="Ricin_B_lectin"/>
</dbReference>
<dbReference type="InterPro" id="IPR023296">
    <property type="entry name" value="Glyco_hydro_beta-prop_sf"/>
</dbReference>
<evidence type="ECO:0000313" key="7">
    <source>
        <dbReference type="EMBL" id="MBB5809735.1"/>
    </source>
</evidence>
<dbReference type="SUPFAM" id="SSF50370">
    <property type="entry name" value="Ricin B-like lectins"/>
    <property type="match status" value="1"/>
</dbReference>
<keyword evidence="2 4" id="KW-0378">Hydrolase</keyword>
<feature type="signal peptide" evidence="5">
    <location>
        <begin position="1"/>
        <end position="28"/>
    </location>
</feature>
<dbReference type="InterPro" id="IPR006710">
    <property type="entry name" value="Glyco_hydro_43"/>
</dbReference>
<reference evidence="7 8" key="1">
    <citation type="submission" date="2020-08" db="EMBL/GenBank/DDBJ databases">
        <title>Sequencing the genomes of 1000 actinobacteria strains.</title>
        <authorList>
            <person name="Klenk H.-P."/>
        </authorList>
    </citation>
    <scope>NUCLEOTIDE SEQUENCE [LARGE SCALE GENOMIC DNA]</scope>
    <source>
        <strain evidence="7 8">DSM 40129</strain>
    </source>
</reference>
<proteinExistence type="inferred from homology"/>
<dbReference type="GO" id="GO:0004553">
    <property type="term" value="F:hydrolase activity, hydrolyzing O-glycosyl compounds"/>
    <property type="evidence" value="ECO:0007669"/>
    <property type="project" value="InterPro"/>
</dbReference>
<feature type="domain" description="Ricin B lectin" evidence="6">
    <location>
        <begin position="357"/>
        <end position="492"/>
    </location>
</feature>
<feature type="chain" id="PRO_5041692469" description="Ricin B lectin domain-containing protein" evidence="5">
    <location>
        <begin position="29"/>
        <end position="494"/>
    </location>
</feature>
<dbReference type="PANTHER" id="PTHR22925">
    <property type="entry name" value="GLYCOSYL HYDROLASE 43 FAMILY MEMBER"/>
    <property type="match status" value="1"/>
</dbReference>
<dbReference type="CDD" id="cd18822">
    <property type="entry name" value="GH43_CtGH43-like"/>
    <property type="match status" value="1"/>
</dbReference>
<dbReference type="SUPFAM" id="SSF75005">
    <property type="entry name" value="Arabinanase/levansucrase/invertase"/>
    <property type="match status" value="1"/>
</dbReference>
<dbReference type="SMART" id="SM00458">
    <property type="entry name" value="RICIN"/>
    <property type="match status" value="1"/>
</dbReference>
<protein>
    <recommendedName>
        <fullName evidence="6">Ricin B lectin domain-containing protein</fullName>
    </recommendedName>
</protein>
<dbReference type="GeneID" id="93837140"/>
<keyword evidence="8" id="KW-1185">Reference proteome</keyword>
<dbReference type="EMBL" id="JACHLX010000001">
    <property type="protein sequence ID" value="MBB5809735.1"/>
    <property type="molecule type" value="Genomic_DNA"/>
</dbReference>
<evidence type="ECO:0000259" key="6">
    <source>
        <dbReference type="SMART" id="SM00458"/>
    </source>
</evidence>
<comment type="caution">
    <text evidence="7">The sequence shown here is derived from an EMBL/GenBank/DDBJ whole genome shotgun (WGS) entry which is preliminary data.</text>
</comment>
<dbReference type="GO" id="GO:0005975">
    <property type="term" value="P:carbohydrate metabolic process"/>
    <property type="evidence" value="ECO:0007669"/>
    <property type="project" value="InterPro"/>
</dbReference>
<evidence type="ECO:0000256" key="1">
    <source>
        <dbReference type="ARBA" id="ARBA00009865"/>
    </source>
</evidence>
<dbReference type="Pfam" id="PF04616">
    <property type="entry name" value="Glyco_hydro_43"/>
    <property type="match status" value="1"/>
</dbReference>
<dbReference type="Proteomes" id="UP000579531">
    <property type="component" value="Unassembled WGS sequence"/>
</dbReference>
<evidence type="ECO:0000256" key="3">
    <source>
        <dbReference type="ARBA" id="ARBA00023295"/>
    </source>
</evidence>
<accession>A0AA89Q4H0</accession>
<dbReference type="Pfam" id="PF14200">
    <property type="entry name" value="RicinB_lectin_2"/>
    <property type="match status" value="1"/>
</dbReference>
<organism evidence="7 8">
    <name type="scientific">Streptomyces collinus</name>
    <dbReference type="NCBI Taxonomy" id="42684"/>
    <lineage>
        <taxon>Bacteria</taxon>
        <taxon>Bacillati</taxon>
        <taxon>Actinomycetota</taxon>
        <taxon>Actinomycetes</taxon>
        <taxon>Kitasatosporales</taxon>
        <taxon>Streptomycetaceae</taxon>
        <taxon>Streptomyces</taxon>
    </lineage>
</organism>
<dbReference type="AlphaFoldDB" id="A0AA89Q4H0"/>
<dbReference type="PANTHER" id="PTHR22925:SF3">
    <property type="entry name" value="GLYCOSYL HYDROLASE FAMILY PROTEIN 43"/>
    <property type="match status" value="1"/>
</dbReference>
<sequence>MLRRVLIPLLAACASVLAVLVVAPPAQAAPVTLDNPNDFIGTNGDPVDAHGGGMIKHTDGYYYWFGENRHPNYTFKAVSVYKSADLKKWEWVGDALNQASDPELKSAKIERPKVIYNSTTKKFVMWMHKENATDYVESRAAVAVSDKIEGPYDYLSSFQPPSGNDTTQTTESRDMTLYVDKNADGSETAYHVTATKDNADLRIYKLNADFTGYADNPLVANPWPGQNREAPALFKRDGVYFMLTSGLSGWNPNQQMYATAAGIAGPWSEMKEVGDGIGYNSQTTFVLPIEGTSGNTSFLYMGDRWAGANMNGKGPANDSTYVWLPLTFPTKTTMNLSWYPKVEIDAAAGTVKGVGGGPYYNLVARHSDKCVDVQDNSAAGNGHVVQFACNGGINQQWRLEDAGGGYYRILAQHSGKCLDAEGGSTAKAFVNQDNCGSGQNQQWKFEDQGNGYYRLVARHSGLCLDVTEGSPEDVRLIQYKCGAGTHQQFKRLIA</sequence>
<comment type="similarity">
    <text evidence="1 4">Belongs to the glycosyl hydrolase 43 family.</text>
</comment>
<keyword evidence="3 4" id="KW-0326">Glycosidase</keyword>
<dbReference type="Gene3D" id="2.80.10.50">
    <property type="match status" value="1"/>
</dbReference>
<dbReference type="InterPro" id="IPR035992">
    <property type="entry name" value="Ricin_B-like_lectins"/>
</dbReference>
<dbReference type="CDD" id="cd23458">
    <property type="entry name" value="beta-trefoil_Ricin_AgaB34-like"/>
    <property type="match status" value="1"/>
</dbReference>
<evidence type="ECO:0000256" key="2">
    <source>
        <dbReference type="ARBA" id="ARBA00022801"/>
    </source>
</evidence>
<keyword evidence="5" id="KW-0732">Signal</keyword>
<name>A0AA89Q4H0_STRCU</name>
<dbReference type="Gene3D" id="2.115.10.20">
    <property type="entry name" value="Glycosyl hydrolase domain, family 43"/>
    <property type="match status" value="1"/>
</dbReference>